<protein>
    <submittedName>
        <fullName evidence="3">Uncharacterized protein</fullName>
    </submittedName>
</protein>
<feature type="transmembrane region" description="Helical" evidence="2">
    <location>
        <begin position="86"/>
        <end position="115"/>
    </location>
</feature>
<gene>
    <name evidence="3" type="ORF">FHS38_001817</name>
</gene>
<feature type="transmembrane region" description="Helical" evidence="2">
    <location>
        <begin position="35"/>
        <end position="59"/>
    </location>
</feature>
<sequence>MTVVDPADDAATGARTASGVSSPREPSRLRRLARLLPTPTGTPFTFCYAVILLGTALYADFGDQATVDQLLRDSSTDAAHLAERPLFVLVASALWIAGGLYSFYGVAFLFVVTALERRVGGGRAAGVFLLGHVLATLATELPVAGAVAVGRLPAASMHRLDYGISFGLMACIGALSGLLRPRWKWALLGVAGAMCAQDLIELVDPLASWGHPIALLTGLACVPLVRDAAGRKSAGAGQGAAAGRGAAVSADRAVPLPLLPPWLPRQYAPTGAPQEGAAGGMAFRGAGEEPLDGGRAEPVGRAPVEPEAPRDVMGVGDGLHHAHGGEAGPVGVAPRVPGAVPRPRTPDGAGEQRRRDADALQAG</sequence>
<feature type="transmembrane region" description="Helical" evidence="2">
    <location>
        <begin position="127"/>
        <end position="150"/>
    </location>
</feature>
<name>A0A7W7L8W1_STRNE</name>
<feature type="region of interest" description="Disordered" evidence="1">
    <location>
        <begin position="1"/>
        <end position="26"/>
    </location>
</feature>
<keyword evidence="2" id="KW-0812">Transmembrane</keyword>
<dbReference type="EMBL" id="JACHJG010000003">
    <property type="protein sequence ID" value="MBB4885788.1"/>
    <property type="molecule type" value="Genomic_DNA"/>
</dbReference>
<dbReference type="AlphaFoldDB" id="A0A7W7L8W1"/>
<reference evidence="3 4" key="1">
    <citation type="submission" date="2020-08" db="EMBL/GenBank/DDBJ databases">
        <title>Genomic Encyclopedia of Type Strains, Phase III (KMG-III): the genomes of soil and plant-associated and newly described type strains.</title>
        <authorList>
            <person name="Whitman W."/>
        </authorList>
    </citation>
    <scope>NUCLEOTIDE SEQUENCE [LARGE SCALE GENOMIC DNA]</scope>
    <source>
        <strain evidence="3 4">CECT 3265</strain>
    </source>
</reference>
<evidence type="ECO:0000313" key="3">
    <source>
        <dbReference type="EMBL" id="MBB4885788.1"/>
    </source>
</evidence>
<evidence type="ECO:0000256" key="1">
    <source>
        <dbReference type="SAM" id="MobiDB-lite"/>
    </source>
</evidence>
<feature type="transmembrane region" description="Helical" evidence="2">
    <location>
        <begin position="162"/>
        <end position="179"/>
    </location>
</feature>
<keyword evidence="2" id="KW-0472">Membrane</keyword>
<proteinExistence type="predicted"/>
<accession>A0A7W7L8W1</accession>
<dbReference type="Proteomes" id="UP000556436">
    <property type="component" value="Unassembled WGS sequence"/>
</dbReference>
<keyword evidence="4" id="KW-1185">Reference proteome</keyword>
<dbReference type="RefSeq" id="WP_184732631.1">
    <property type="nucleotide sequence ID" value="NZ_BMRW01000010.1"/>
</dbReference>
<dbReference type="Pfam" id="PF20401">
    <property type="entry name" value="Rhomboid_2"/>
    <property type="match status" value="1"/>
</dbReference>
<evidence type="ECO:0000313" key="4">
    <source>
        <dbReference type="Proteomes" id="UP000556436"/>
    </source>
</evidence>
<dbReference type="InterPro" id="IPR046862">
    <property type="entry name" value="Rhomboid_2"/>
</dbReference>
<comment type="caution">
    <text evidence="3">The sequence shown here is derived from an EMBL/GenBank/DDBJ whole genome shotgun (WGS) entry which is preliminary data.</text>
</comment>
<evidence type="ECO:0000256" key="2">
    <source>
        <dbReference type="SAM" id="Phobius"/>
    </source>
</evidence>
<keyword evidence="2" id="KW-1133">Transmembrane helix</keyword>
<feature type="compositionally biased region" description="Basic and acidic residues" evidence="1">
    <location>
        <begin position="350"/>
        <end position="363"/>
    </location>
</feature>
<organism evidence="3 4">
    <name type="scientific">Streptomyces netropsis</name>
    <name type="common">Streptoverticillium netropsis</name>
    <dbReference type="NCBI Taxonomy" id="55404"/>
    <lineage>
        <taxon>Bacteria</taxon>
        <taxon>Bacillati</taxon>
        <taxon>Actinomycetota</taxon>
        <taxon>Actinomycetes</taxon>
        <taxon>Kitasatosporales</taxon>
        <taxon>Streptomycetaceae</taxon>
        <taxon>Streptomyces</taxon>
    </lineage>
</organism>
<feature type="region of interest" description="Disordered" evidence="1">
    <location>
        <begin position="265"/>
        <end position="363"/>
    </location>
</feature>
<feature type="compositionally biased region" description="Low complexity" evidence="1">
    <location>
        <begin position="329"/>
        <end position="342"/>
    </location>
</feature>